<evidence type="ECO:0000313" key="7">
    <source>
        <dbReference type="EMBL" id="EMR71506.1"/>
    </source>
</evidence>
<keyword evidence="5" id="KW-0539">Nucleus</keyword>
<keyword evidence="4" id="KW-0963">Cytoplasm</keyword>
<dbReference type="Gene3D" id="1.20.58.200">
    <property type="entry name" value="Translin, domain 2"/>
    <property type="match status" value="1"/>
</dbReference>
<dbReference type="CDD" id="cd14820">
    <property type="entry name" value="TRAX"/>
    <property type="match status" value="1"/>
</dbReference>
<dbReference type="InterPro" id="IPR016068">
    <property type="entry name" value="Translin_N"/>
</dbReference>
<feature type="region of interest" description="Disordered" evidence="6">
    <location>
        <begin position="272"/>
        <end position="294"/>
    </location>
</feature>
<dbReference type="eggNOG" id="KOG3066">
    <property type="taxonomic scope" value="Eukaryota"/>
</dbReference>
<dbReference type="AlphaFoldDB" id="M7TNM4"/>
<dbReference type="Proteomes" id="UP000012174">
    <property type="component" value="Unassembled WGS sequence"/>
</dbReference>
<name>M7TNM4_EUTLA</name>
<dbReference type="EMBL" id="KB705632">
    <property type="protein sequence ID" value="EMR71506.1"/>
    <property type="molecule type" value="Genomic_DNA"/>
</dbReference>
<proteinExistence type="inferred from homology"/>
<dbReference type="InterPro" id="IPR002848">
    <property type="entry name" value="Translin_fam"/>
</dbReference>
<organism evidence="7 8">
    <name type="scientific">Eutypa lata (strain UCR-EL1)</name>
    <name type="common">Grapevine dieback disease fungus</name>
    <name type="synonym">Eutypa armeniacae</name>
    <dbReference type="NCBI Taxonomy" id="1287681"/>
    <lineage>
        <taxon>Eukaryota</taxon>
        <taxon>Fungi</taxon>
        <taxon>Dikarya</taxon>
        <taxon>Ascomycota</taxon>
        <taxon>Pezizomycotina</taxon>
        <taxon>Sordariomycetes</taxon>
        <taxon>Xylariomycetidae</taxon>
        <taxon>Xylariales</taxon>
        <taxon>Diatrypaceae</taxon>
        <taxon>Eutypa</taxon>
    </lineage>
</organism>
<dbReference type="HOGENOM" id="CLU_067225_2_1_1"/>
<feature type="compositionally biased region" description="Basic and acidic residues" evidence="6">
    <location>
        <begin position="285"/>
        <end position="294"/>
    </location>
</feature>
<dbReference type="SUPFAM" id="SSF74784">
    <property type="entry name" value="Translin"/>
    <property type="match status" value="1"/>
</dbReference>
<dbReference type="InterPro" id="IPR016069">
    <property type="entry name" value="Translin_C"/>
</dbReference>
<evidence type="ECO:0000256" key="6">
    <source>
        <dbReference type="SAM" id="MobiDB-lite"/>
    </source>
</evidence>
<feature type="compositionally biased region" description="Basic and acidic residues" evidence="6">
    <location>
        <begin position="9"/>
        <end position="22"/>
    </location>
</feature>
<dbReference type="STRING" id="1287681.M7TNM4"/>
<dbReference type="PANTHER" id="PTHR10741">
    <property type="entry name" value="TRANSLIN AND TRANSLIN ASSOCIATED PROTEIN X"/>
    <property type="match status" value="1"/>
</dbReference>
<evidence type="ECO:0000256" key="5">
    <source>
        <dbReference type="ARBA" id="ARBA00023242"/>
    </source>
</evidence>
<dbReference type="KEGG" id="ela:UCREL1_1453"/>
<evidence type="ECO:0000256" key="1">
    <source>
        <dbReference type="ARBA" id="ARBA00004123"/>
    </source>
</evidence>
<dbReference type="GO" id="GO:0005737">
    <property type="term" value="C:cytoplasm"/>
    <property type="evidence" value="ECO:0007669"/>
    <property type="project" value="UniProtKB-SubCell"/>
</dbReference>
<comment type="similarity">
    <text evidence="3">Belongs to the translin family.</text>
</comment>
<keyword evidence="8" id="KW-1185">Reference proteome</keyword>
<protein>
    <submittedName>
        <fullName evidence="7">Putative translin-associated protein x protein</fullName>
    </submittedName>
</protein>
<evidence type="ECO:0000313" key="8">
    <source>
        <dbReference type="Proteomes" id="UP000012174"/>
    </source>
</evidence>
<dbReference type="Pfam" id="PF01997">
    <property type="entry name" value="Translin"/>
    <property type="match status" value="1"/>
</dbReference>
<accession>M7TNM4</accession>
<feature type="region of interest" description="Disordered" evidence="6">
    <location>
        <begin position="1"/>
        <end position="22"/>
    </location>
</feature>
<dbReference type="GO" id="GO:0005634">
    <property type="term" value="C:nucleus"/>
    <property type="evidence" value="ECO:0007669"/>
    <property type="project" value="UniProtKB-SubCell"/>
</dbReference>
<dbReference type="InterPro" id="IPR036081">
    <property type="entry name" value="Translin_sf"/>
</dbReference>
<gene>
    <name evidence="7" type="ORF">UCREL1_1453</name>
</gene>
<evidence type="ECO:0000256" key="2">
    <source>
        <dbReference type="ARBA" id="ARBA00004496"/>
    </source>
</evidence>
<evidence type="ECO:0000256" key="4">
    <source>
        <dbReference type="ARBA" id="ARBA00022490"/>
    </source>
</evidence>
<dbReference type="Gene3D" id="1.20.58.190">
    <property type="entry name" value="Translin, domain 1"/>
    <property type="match status" value="1"/>
</dbReference>
<comment type="subcellular location">
    <subcellularLocation>
        <location evidence="2">Cytoplasm</location>
    </subcellularLocation>
    <subcellularLocation>
        <location evidence="1">Nucleus</location>
    </subcellularLocation>
</comment>
<sequence length="294" mass="32382">MADLIVPKPKRENSMGGIKRDYQGKEKARVDVAPRNAYTSMFEGFRNELDEHHDRRMKIQKVSRDVTALSKKMVRKLKQPIPARIQSEIDERMKEIVEQLSTIEADVRGTNRHRYHMPCLEEFAEAISFAHYLRHQALITPAQLSAALPLATLDLTPADYVFGVFDLTGEMMRFATSVTALTGAVPSGGAAAIAETEGEGAGDVEKSNSESGIGTGTGRTILEDLQDVSSMLLVSPPLGGGGKNNGYSKKTDVMIEQVRKVERLAYGVTVRGNERPKGWMPDLNEGSRGDMMED</sequence>
<reference evidence="8" key="1">
    <citation type="journal article" date="2013" name="Genome Announc.">
        <title>Draft genome sequence of the grapevine dieback fungus Eutypa lata UCR-EL1.</title>
        <authorList>
            <person name="Blanco-Ulate B."/>
            <person name="Rolshausen P.E."/>
            <person name="Cantu D."/>
        </authorList>
    </citation>
    <scope>NUCLEOTIDE SEQUENCE [LARGE SCALE GENOMIC DNA]</scope>
    <source>
        <strain evidence="8">UCR-EL1</strain>
    </source>
</reference>
<dbReference type="OrthoDB" id="31005at2759"/>
<dbReference type="GO" id="GO:0043565">
    <property type="term" value="F:sequence-specific DNA binding"/>
    <property type="evidence" value="ECO:0007669"/>
    <property type="project" value="InterPro"/>
</dbReference>
<dbReference type="OMA" id="DTCMETC"/>
<evidence type="ECO:0000256" key="3">
    <source>
        <dbReference type="ARBA" id="ARBA00005902"/>
    </source>
</evidence>